<proteinExistence type="predicted"/>
<gene>
    <name evidence="1" type="ORF">TPC1_11332</name>
</gene>
<feature type="non-terminal residue" evidence="1">
    <location>
        <position position="1"/>
    </location>
</feature>
<reference evidence="1" key="1">
    <citation type="submission" date="2015-07" db="EMBL/GenBank/DDBJ databases">
        <title>Adaptation to a free-living lifestyle via gene acquisitions in the diplomonad Trepomonas sp. PC1.</title>
        <authorList>
            <person name="Xu F."/>
            <person name="Jerlstrom-Hultqvist J."/>
            <person name="Kolisko M."/>
            <person name="Simpson A.G.B."/>
            <person name="Roger A.J."/>
            <person name="Svard S.G."/>
            <person name="Andersson J.O."/>
        </authorList>
    </citation>
    <scope>NUCLEOTIDE SEQUENCE</scope>
    <source>
        <strain evidence="1">PC1</strain>
    </source>
</reference>
<sequence length="605" mass="69269">KKFFQSHKFNSLVVTARGFAIFVLRHVLMCRPSRIRKDDDVIQIVTKIFNISLSAEVNVEKAPFLAQAMADQQFFWSETNLQLDQQEQFMGVVADKNAKRILYSVYQMCDWFIPNSFVVSVQKNFGIDLRIRDKMNVKIVEIEEEESMMSMQSTLNTQTSEPTQSETSGVDFDDSMSMFSANSKITSKTTKTTLSNSTSKSIRTQVSQASSIAGKLEMSSKLIQPDEQNIYKNLMSAFAKKQKLDLKQLEKSIESKLFGRHRKASQKVIPSNDQVQQLICQFQNKKYEKVLLEEENYVELPRMFVPYSMHGKQFDQFYQLVKAYQSDDLMQQKQLQQQNFNAVARRVANFKLQENYTLNKQQDLESMPNLFKSFILNLQSYPKICFGQLSKQLSIKEIESQLLEQNITQENNLTLGGRGFGYYAEHWVVSALVYGPVLGDVFNFMRMMNSIHLNAPIYRQKVVLMTSAPFKPPKVLEDGMIDLGKASQKQQQFCIKIRGLELVNLAYDSVLESVVDCSNEDKEGYLQTIDLYAIPIVLDSWQTGAYDEQVEKNYGVEVLQVSKHYVPVPVKCGGYLRPVALLPNKTGISSEEFVKRGAFLAIKDV</sequence>
<dbReference type="EMBL" id="GDID01000991">
    <property type="protein sequence ID" value="JAP95615.1"/>
    <property type="molecule type" value="Transcribed_RNA"/>
</dbReference>
<accession>A0A146KJ19</accession>
<organism evidence="1">
    <name type="scientific">Trepomonas sp. PC1</name>
    <dbReference type="NCBI Taxonomy" id="1076344"/>
    <lineage>
        <taxon>Eukaryota</taxon>
        <taxon>Metamonada</taxon>
        <taxon>Diplomonadida</taxon>
        <taxon>Hexamitidae</taxon>
        <taxon>Hexamitinae</taxon>
        <taxon>Trepomonas</taxon>
    </lineage>
</organism>
<evidence type="ECO:0000313" key="1">
    <source>
        <dbReference type="EMBL" id="JAP95615.1"/>
    </source>
</evidence>
<protein>
    <submittedName>
        <fullName evidence="1">Uncharacterized protein</fullName>
    </submittedName>
</protein>
<name>A0A146KJ19_9EUKA</name>
<dbReference type="AlphaFoldDB" id="A0A146KJ19"/>